<sequence>MAKDTAVASTKKSSNDKHSKDTDETHDDQPMTDVKSKSKDKKKRKKSSEDDESTKKKKRRHDSDDDTTEKKKKKRVSFGPGTKIEDGSGDETSETVTGEEEAEAEPTETKSDEAAEAEAALEEMRKRKREKKKERKTGAAPSTAQIHETPILSYLNRYYKDRESWKFQKNRETNIFKHMYSLEHVPAPFNAALLAYMQGLKGDMAKMRLSQGAATVLKADTEQAADADFEKAIEEFRSTLLKGGDVNETEDVSGDVQKRLQRRQRAELVFFAVTGKLFTNEEMKEQQRAAAKERAKEAAKLKKRKNRTAIVISSSESEDTSDDDSGSSDDEEKKTPVAKAKSVAKPTPADASDATSSSGSSDSSSSDSDGDDEAPAPKKPAAKATKAPKAKKVKPAKPAKVEEVEPSKNKKKQKRKQRTVNIEISSSESDSD</sequence>
<dbReference type="InterPro" id="IPR019327">
    <property type="entry name" value="WKF"/>
</dbReference>
<feature type="compositionally biased region" description="Basic residues" evidence="1">
    <location>
        <begin position="409"/>
        <end position="418"/>
    </location>
</feature>
<feature type="region of interest" description="Disordered" evidence="1">
    <location>
        <begin position="288"/>
        <end position="432"/>
    </location>
</feature>
<evidence type="ECO:0000259" key="2">
    <source>
        <dbReference type="Pfam" id="PF10180"/>
    </source>
</evidence>
<feature type="compositionally biased region" description="Basic and acidic residues" evidence="1">
    <location>
        <begin position="399"/>
        <end position="408"/>
    </location>
</feature>
<dbReference type="EMBL" id="JAPZBO010000008">
    <property type="protein sequence ID" value="KAJ5308363.1"/>
    <property type="molecule type" value="Genomic_DNA"/>
</dbReference>
<gene>
    <name evidence="3" type="ORF">N7476_009019</name>
</gene>
<proteinExistence type="predicted"/>
<dbReference type="PANTHER" id="PTHR22306">
    <property type="entry name" value="CHROMOSOME 7 OPEN READING FRAME 50"/>
    <property type="match status" value="1"/>
</dbReference>
<dbReference type="Proteomes" id="UP001147746">
    <property type="component" value="Unassembled WGS sequence"/>
</dbReference>
<dbReference type="AlphaFoldDB" id="A0A9W9PVN1"/>
<feature type="compositionally biased region" description="Acidic residues" evidence="1">
    <location>
        <begin position="87"/>
        <end position="106"/>
    </location>
</feature>
<feature type="compositionally biased region" description="Acidic residues" evidence="1">
    <location>
        <begin position="316"/>
        <end position="330"/>
    </location>
</feature>
<dbReference type="Pfam" id="PF10180">
    <property type="entry name" value="WKF"/>
    <property type="match status" value="1"/>
</dbReference>
<accession>A0A9W9PVN1</accession>
<organism evidence="3 4">
    <name type="scientific">Penicillium atrosanguineum</name>
    <dbReference type="NCBI Taxonomy" id="1132637"/>
    <lineage>
        <taxon>Eukaryota</taxon>
        <taxon>Fungi</taxon>
        <taxon>Dikarya</taxon>
        <taxon>Ascomycota</taxon>
        <taxon>Pezizomycotina</taxon>
        <taxon>Eurotiomycetes</taxon>
        <taxon>Eurotiomycetidae</taxon>
        <taxon>Eurotiales</taxon>
        <taxon>Aspergillaceae</taxon>
        <taxon>Penicillium</taxon>
    </lineage>
</organism>
<name>A0A9W9PVN1_9EURO</name>
<keyword evidence="4" id="KW-1185">Reference proteome</keyword>
<dbReference type="PANTHER" id="PTHR22306:SF2">
    <property type="entry name" value="CHROMOSOME 7 OPEN READING FRAME 50"/>
    <property type="match status" value="1"/>
</dbReference>
<feature type="compositionally biased region" description="Basic and acidic residues" evidence="1">
    <location>
        <begin position="288"/>
        <end position="300"/>
    </location>
</feature>
<protein>
    <recommendedName>
        <fullName evidence="2">WKF domain-containing protein</fullName>
    </recommendedName>
</protein>
<evidence type="ECO:0000256" key="1">
    <source>
        <dbReference type="SAM" id="MobiDB-lite"/>
    </source>
</evidence>
<reference evidence="3" key="1">
    <citation type="submission" date="2022-12" db="EMBL/GenBank/DDBJ databases">
        <authorList>
            <person name="Petersen C."/>
        </authorList>
    </citation>
    <scope>NUCLEOTIDE SEQUENCE</scope>
    <source>
        <strain evidence="3">IBT 21472</strain>
    </source>
</reference>
<feature type="domain" description="WKF" evidence="2">
    <location>
        <begin position="153"/>
        <end position="215"/>
    </location>
</feature>
<comment type="caution">
    <text evidence="3">The sequence shown here is derived from an EMBL/GenBank/DDBJ whole genome shotgun (WGS) entry which is preliminary data.</text>
</comment>
<feature type="compositionally biased region" description="Low complexity" evidence="1">
    <location>
        <begin position="422"/>
        <end position="432"/>
    </location>
</feature>
<feature type="region of interest" description="Disordered" evidence="1">
    <location>
        <begin position="1"/>
        <end position="145"/>
    </location>
</feature>
<evidence type="ECO:0000313" key="3">
    <source>
        <dbReference type="EMBL" id="KAJ5308363.1"/>
    </source>
</evidence>
<feature type="compositionally biased region" description="Basic residues" evidence="1">
    <location>
        <begin position="126"/>
        <end position="135"/>
    </location>
</feature>
<reference evidence="3" key="2">
    <citation type="journal article" date="2023" name="IMA Fungus">
        <title>Comparative genomic study of the Penicillium genus elucidates a diverse pangenome and 15 lateral gene transfer events.</title>
        <authorList>
            <person name="Petersen C."/>
            <person name="Sorensen T."/>
            <person name="Nielsen M.R."/>
            <person name="Sondergaard T.E."/>
            <person name="Sorensen J.L."/>
            <person name="Fitzpatrick D.A."/>
            <person name="Frisvad J.C."/>
            <person name="Nielsen K.L."/>
        </authorList>
    </citation>
    <scope>NUCLEOTIDE SEQUENCE</scope>
    <source>
        <strain evidence="3">IBT 21472</strain>
    </source>
</reference>
<feature type="compositionally biased region" description="Low complexity" evidence="1">
    <location>
        <begin position="349"/>
        <end position="367"/>
    </location>
</feature>
<feature type="compositionally biased region" description="Basic residues" evidence="1">
    <location>
        <begin position="386"/>
        <end position="397"/>
    </location>
</feature>
<evidence type="ECO:0000313" key="4">
    <source>
        <dbReference type="Proteomes" id="UP001147746"/>
    </source>
</evidence>
<feature type="compositionally biased region" description="Basic and acidic residues" evidence="1">
    <location>
        <begin position="13"/>
        <end position="37"/>
    </location>
</feature>